<evidence type="ECO:0000256" key="1">
    <source>
        <dbReference type="ARBA" id="ARBA00001913"/>
    </source>
</evidence>
<dbReference type="SMART" id="SM00656">
    <property type="entry name" value="Amb_all"/>
    <property type="match status" value="1"/>
</dbReference>
<feature type="domain" description="Pectate lyase" evidence="12">
    <location>
        <begin position="57"/>
        <end position="263"/>
    </location>
</feature>
<sequence length="704" mass="73388">MPFTSLTAALVTAAALTLTPAHSSVDPAGASAAAAADAPVGFAAVNALGQNGTTGGAAGRTVTATNADQFLEYIDSLEPLVIRVSGTITIESKQGVRPNKTIVGVGSTGHITGGGLDFYRSYNVIVRNLRFTNAEDDAVNIGQNSHHIWIDHNTFSGAVDGSVDVVRGADYVTVSWNHFDHSDKSMLISHSDGAAGTDVGHLKVSVHHNFFDNSRQRHPRIRFGEPVHIFNNYFLGNELYGVASTENAGAVVEGNYFENVPHPLYSASGYADSGPGRAVQRNNVFVNSGIPEVAGTVVEPRTFYAYTVDPPQGVPAAVRAGAGHGRISPAALLQQAATLVVAPGGDDAAPGTADRPLATVQRAIDLAQPGTTILVRRGTYALTKNLQILKSGTAAAPITLSAYPGERVLIDGEALPHTPAPVGGSIPNGERGAIHMEASYWRISGLEIANGPYGIFCRACDSNVFDRLVTRDNYESGLHIQGASGNNAILNLDSYGNRDPRKNGESADGLAIKEGSGTGNVVRGARLWNNSDDGFDAWEFLSPIVIEGGVAYGNGFNRWNLPDYTGDGNGFKLGGGDEDLPAAHVVRNSMAFRNQVGGFIDNANPGALAVSRSTAWRNGGTGFDFADASATLTRDLSAVNGKAVDLGSSSTGGGNSWNLGGTWDDAALVSTDPSILTGPRRADGSIPSSSFLRPKSGADLGARL</sequence>
<dbReference type="GO" id="GO:0016837">
    <property type="term" value="F:carbon-oxygen lyase activity, acting on polysaccharides"/>
    <property type="evidence" value="ECO:0007669"/>
    <property type="project" value="TreeGrafter"/>
</dbReference>
<dbReference type="GO" id="GO:0000272">
    <property type="term" value="P:polysaccharide catabolic process"/>
    <property type="evidence" value="ECO:0007669"/>
    <property type="project" value="UniProtKB-KW"/>
</dbReference>
<dbReference type="Pfam" id="PF07602">
    <property type="entry name" value="DUF1565"/>
    <property type="match status" value="1"/>
</dbReference>
<evidence type="ECO:0000313" key="14">
    <source>
        <dbReference type="Proteomes" id="UP000236732"/>
    </source>
</evidence>
<dbReference type="Proteomes" id="UP000236732">
    <property type="component" value="Unassembled WGS sequence"/>
</dbReference>
<dbReference type="InterPro" id="IPR002022">
    <property type="entry name" value="Pec_lyase"/>
</dbReference>
<keyword evidence="7 9" id="KW-0456">Lyase</keyword>
<keyword evidence="5 11" id="KW-0732">Signal</keyword>
<keyword evidence="9" id="KW-0624">Polysaccharide degradation</keyword>
<name>A0A1H5VDR0_9ACTN</name>
<keyword evidence="14" id="KW-1185">Reference proteome</keyword>
<dbReference type="Pfam" id="PF00544">
    <property type="entry name" value="Pectate_lyase_4"/>
    <property type="match status" value="1"/>
</dbReference>
<dbReference type="Pfam" id="PF22842">
    <property type="entry name" value="Pel9A-like_beta_helix"/>
    <property type="match status" value="1"/>
</dbReference>
<dbReference type="GO" id="GO:0005576">
    <property type="term" value="C:extracellular region"/>
    <property type="evidence" value="ECO:0007669"/>
    <property type="project" value="UniProtKB-SubCell"/>
</dbReference>
<evidence type="ECO:0000256" key="11">
    <source>
        <dbReference type="SAM" id="SignalP"/>
    </source>
</evidence>
<keyword evidence="6" id="KW-0106">Calcium</keyword>
<dbReference type="AlphaFoldDB" id="A0A1H5VDR0"/>
<evidence type="ECO:0000256" key="7">
    <source>
        <dbReference type="ARBA" id="ARBA00023239"/>
    </source>
</evidence>
<dbReference type="EMBL" id="FNVT01000001">
    <property type="protein sequence ID" value="SEF85330.1"/>
    <property type="molecule type" value="Genomic_DNA"/>
</dbReference>
<evidence type="ECO:0000256" key="2">
    <source>
        <dbReference type="ARBA" id="ARBA00004613"/>
    </source>
</evidence>
<evidence type="ECO:0000256" key="9">
    <source>
        <dbReference type="RuleBase" id="RU361173"/>
    </source>
</evidence>
<dbReference type="InterPro" id="IPR052052">
    <property type="entry name" value="Polysaccharide_Lyase_9"/>
</dbReference>
<comment type="similarity">
    <text evidence="9">Belongs to the polysaccharide lyase 1 family.</text>
</comment>
<dbReference type="PANTHER" id="PTHR40088">
    <property type="entry name" value="PECTATE LYASE (EUROFUNG)"/>
    <property type="match status" value="1"/>
</dbReference>
<organism evidence="13 14">
    <name type="scientific">Nonomuraea solani</name>
    <dbReference type="NCBI Taxonomy" id="1144553"/>
    <lineage>
        <taxon>Bacteria</taxon>
        <taxon>Bacillati</taxon>
        <taxon>Actinomycetota</taxon>
        <taxon>Actinomycetes</taxon>
        <taxon>Streptosporangiales</taxon>
        <taxon>Streptosporangiaceae</taxon>
        <taxon>Nonomuraea</taxon>
    </lineage>
</organism>
<feature type="signal peptide" evidence="11">
    <location>
        <begin position="1"/>
        <end position="23"/>
    </location>
</feature>
<evidence type="ECO:0000256" key="8">
    <source>
        <dbReference type="ARBA" id="ARBA00038263"/>
    </source>
</evidence>
<keyword evidence="4" id="KW-0479">Metal-binding</keyword>
<evidence type="ECO:0000256" key="10">
    <source>
        <dbReference type="SAM" id="MobiDB-lite"/>
    </source>
</evidence>
<dbReference type="InterPro" id="IPR006626">
    <property type="entry name" value="PbH1"/>
</dbReference>
<protein>
    <submittedName>
        <fullName evidence="13">Pectate lyase</fullName>
    </submittedName>
</protein>
<feature type="chain" id="PRO_5009287165" evidence="11">
    <location>
        <begin position="24"/>
        <end position="704"/>
    </location>
</feature>
<dbReference type="InterPro" id="IPR011459">
    <property type="entry name" value="DUF1565"/>
</dbReference>
<dbReference type="SMART" id="SM00710">
    <property type="entry name" value="PbH1"/>
    <property type="match status" value="9"/>
</dbReference>
<evidence type="ECO:0000256" key="6">
    <source>
        <dbReference type="ARBA" id="ARBA00022837"/>
    </source>
</evidence>
<dbReference type="InterPro" id="IPR012334">
    <property type="entry name" value="Pectin_lyas_fold"/>
</dbReference>
<dbReference type="OrthoDB" id="9762467at2"/>
<feature type="region of interest" description="Disordered" evidence="10">
    <location>
        <begin position="678"/>
        <end position="704"/>
    </location>
</feature>
<evidence type="ECO:0000256" key="5">
    <source>
        <dbReference type="ARBA" id="ARBA00022729"/>
    </source>
</evidence>
<comment type="subcellular location">
    <subcellularLocation>
        <location evidence="2 9">Secreted</location>
    </subcellularLocation>
</comment>
<dbReference type="InterPro" id="IPR053868">
    <property type="entry name" value="Pel9A-like_beta_helix"/>
</dbReference>
<keyword evidence="3 9" id="KW-0964">Secreted</keyword>
<dbReference type="InterPro" id="IPR011050">
    <property type="entry name" value="Pectin_lyase_fold/virulence"/>
</dbReference>
<keyword evidence="9" id="KW-0119">Carbohydrate metabolism</keyword>
<reference evidence="13 14" key="1">
    <citation type="submission" date="2016-10" db="EMBL/GenBank/DDBJ databases">
        <authorList>
            <person name="de Groot N.N."/>
        </authorList>
    </citation>
    <scope>NUCLEOTIDE SEQUENCE [LARGE SCALE GENOMIC DNA]</scope>
    <source>
        <strain evidence="13 14">CGMCC 4.7037</strain>
    </source>
</reference>
<dbReference type="GO" id="GO:0046872">
    <property type="term" value="F:metal ion binding"/>
    <property type="evidence" value="ECO:0007669"/>
    <property type="project" value="UniProtKB-KW"/>
</dbReference>
<evidence type="ECO:0000256" key="3">
    <source>
        <dbReference type="ARBA" id="ARBA00022525"/>
    </source>
</evidence>
<accession>A0A1H5VDR0</accession>
<evidence type="ECO:0000313" key="13">
    <source>
        <dbReference type="EMBL" id="SEF85330.1"/>
    </source>
</evidence>
<dbReference type="SUPFAM" id="SSF51126">
    <property type="entry name" value="Pectin lyase-like"/>
    <property type="match status" value="2"/>
</dbReference>
<evidence type="ECO:0000259" key="12">
    <source>
        <dbReference type="SMART" id="SM00656"/>
    </source>
</evidence>
<dbReference type="PANTHER" id="PTHR40088:SF1">
    <property type="entry name" value="PECTATE LYASE PEL9"/>
    <property type="match status" value="1"/>
</dbReference>
<dbReference type="Gene3D" id="2.160.20.10">
    <property type="entry name" value="Single-stranded right-handed beta-helix, Pectin lyase-like"/>
    <property type="match status" value="2"/>
</dbReference>
<gene>
    <name evidence="13" type="ORF">SAMN05444920_101847</name>
</gene>
<proteinExistence type="inferred from homology"/>
<evidence type="ECO:0000256" key="4">
    <source>
        <dbReference type="ARBA" id="ARBA00022723"/>
    </source>
</evidence>
<comment type="similarity">
    <text evidence="8">Belongs to the polysaccharide lyase 9 family.</text>
</comment>
<comment type="cofactor">
    <cofactor evidence="1">
        <name>Ca(2+)</name>
        <dbReference type="ChEBI" id="CHEBI:29108"/>
    </cofactor>
</comment>
<dbReference type="RefSeq" id="WP_103954341.1">
    <property type="nucleotide sequence ID" value="NZ_FNVT01000001.1"/>
</dbReference>